<dbReference type="Pfam" id="PF00031">
    <property type="entry name" value="Cystatin"/>
    <property type="match status" value="1"/>
</dbReference>
<dbReference type="RGD" id="735160">
    <property type="gene designation" value="Cyss"/>
</dbReference>
<evidence type="ECO:0000313" key="5">
    <source>
        <dbReference type="EMBL" id="EDL95066.1"/>
    </source>
</evidence>
<dbReference type="Proteomes" id="UP000234681">
    <property type="component" value="Chromosome 3"/>
</dbReference>
<dbReference type="InterPro" id="IPR000010">
    <property type="entry name" value="Cystatin_dom"/>
</dbReference>
<accession>A6K7F3</accession>
<evidence type="ECO:0000256" key="3">
    <source>
        <dbReference type="SAM" id="SignalP"/>
    </source>
</evidence>
<evidence type="ECO:0000313" key="7">
    <source>
        <dbReference type="RGD" id="735160"/>
    </source>
</evidence>
<dbReference type="CDD" id="cd00042">
    <property type="entry name" value="CY"/>
    <property type="match status" value="1"/>
</dbReference>
<evidence type="ECO:0000256" key="2">
    <source>
        <dbReference type="ARBA" id="ARBA00023157"/>
    </source>
</evidence>
<dbReference type="RefSeq" id="NP_941958.1">
    <property type="nucleotide sequence ID" value="NM_198685.2"/>
</dbReference>
<dbReference type="EMBL" id="CH474026">
    <property type="protein sequence ID" value="EDL95066.1"/>
    <property type="molecule type" value="Genomic_DNA"/>
</dbReference>
<dbReference type="KEGG" id="rno:296234"/>
<dbReference type="InterPro" id="IPR018073">
    <property type="entry name" value="Prot_inh_cystat_CS"/>
</dbReference>
<name>A6K7F3_RAT</name>
<evidence type="ECO:0000313" key="6">
    <source>
        <dbReference type="Proteomes" id="UP000234681"/>
    </source>
</evidence>
<dbReference type="GO" id="GO:0048678">
    <property type="term" value="P:response to axon injury"/>
    <property type="evidence" value="ECO:0007669"/>
    <property type="project" value="UniProtKB-ARBA"/>
</dbReference>
<evidence type="ECO:0000256" key="1">
    <source>
        <dbReference type="ARBA" id="ARBA00009403"/>
    </source>
</evidence>
<dbReference type="PANTHER" id="PTHR46186">
    <property type="entry name" value="CYSTATIN"/>
    <property type="match status" value="1"/>
</dbReference>
<feature type="domain" description="Cystatin" evidence="4">
    <location>
        <begin position="29"/>
        <end position="139"/>
    </location>
</feature>
<dbReference type="GO" id="GO:0004869">
    <property type="term" value="F:cysteine-type endopeptidase inhibitor activity"/>
    <property type="evidence" value="ECO:0007669"/>
    <property type="project" value="InterPro"/>
</dbReference>
<dbReference type="OrthoDB" id="9632677at2759"/>
<proteinExistence type="inferred from homology"/>
<dbReference type="OMA" id="RTECKKA"/>
<feature type="signal peptide" evidence="3">
    <location>
        <begin position="1"/>
        <end position="28"/>
    </location>
</feature>
<feature type="chain" id="PRO_5039903530" evidence="3">
    <location>
        <begin position="29"/>
        <end position="141"/>
    </location>
</feature>
<evidence type="ECO:0000259" key="4">
    <source>
        <dbReference type="SMART" id="SM00043"/>
    </source>
</evidence>
<protein>
    <submittedName>
        <fullName evidence="5">RCG27518</fullName>
    </submittedName>
</protein>
<dbReference type="AlphaFoldDB" id="A6K7F3"/>
<dbReference type="PROSITE" id="PS00287">
    <property type="entry name" value="CYSTATIN"/>
    <property type="match status" value="1"/>
</dbReference>
<dbReference type="GeneID" id="296234"/>
<dbReference type="CTD" id="296234"/>
<dbReference type="SMART" id="SM00043">
    <property type="entry name" value="CY"/>
    <property type="match status" value="1"/>
</dbReference>
<dbReference type="PANTHER" id="PTHR46186:SF6">
    <property type="entry name" value="CYSTATIN-C"/>
    <property type="match status" value="1"/>
</dbReference>
<reference evidence="5 6" key="1">
    <citation type="submission" date="2005-09" db="EMBL/GenBank/DDBJ databases">
        <authorList>
            <person name="Mural R.J."/>
            <person name="Li P.W."/>
            <person name="Adams M.D."/>
            <person name="Amanatides P.G."/>
            <person name="Baden-Tillson H."/>
            <person name="Barnstead M."/>
            <person name="Chin S.H."/>
            <person name="Dew I."/>
            <person name="Evans C.A."/>
            <person name="Ferriera S."/>
            <person name="Flanigan M."/>
            <person name="Fosler C."/>
            <person name="Glodek A."/>
            <person name="Gu Z."/>
            <person name="Holt R.A."/>
            <person name="Jennings D."/>
            <person name="Kraft C.L."/>
            <person name="Lu F."/>
            <person name="Nguyen T."/>
            <person name="Nusskern D.R."/>
            <person name="Pfannkoch C.M."/>
            <person name="Sitter C."/>
            <person name="Sutton G.G."/>
            <person name="Venter J.C."/>
            <person name="Wang Z."/>
            <person name="Woodage T."/>
            <person name="Zheng X.H."/>
            <person name="Zhong F."/>
        </authorList>
    </citation>
    <scope>NUCLEOTIDE SEQUENCE [LARGE SCALE GENOMIC DNA]</scope>
    <source>
        <strain>BN</strain>
        <strain evidence="6">Sprague-Dawley</strain>
    </source>
</reference>
<keyword evidence="3" id="KW-0732">Signal</keyword>
<dbReference type="Gene3D" id="3.10.450.10">
    <property type="match status" value="1"/>
</dbReference>
<dbReference type="GO" id="GO:0007431">
    <property type="term" value="P:salivary gland development"/>
    <property type="evidence" value="ECO:0007669"/>
    <property type="project" value="UniProtKB-ARBA"/>
</dbReference>
<gene>
    <name evidence="7" type="primary">Cyss</name>
    <name evidence="5" type="ORF">rCG_27518</name>
</gene>
<comment type="similarity">
    <text evidence="1">Belongs to the cystatin family.</text>
</comment>
<dbReference type="SMR" id="A6K7F3"/>
<dbReference type="SUPFAM" id="SSF54403">
    <property type="entry name" value="Cystatin/monellin"/>
    <property type="match status" value="1"/>
</dbReference>
<dbReference type="FunFam" id="3.10.450.10:FF:000004">
    <property type="entry name" value="Cystatin C"/>
    <property type="match status" value="1"/>
</dbReference>
<sequence length="141" mass="15949">MAYLLHAQLFLLTTFILVLNMRLCPVLGHFLGGIEKSSMEEEGASEALNYAVNEYNEKNSDLYLSRVVEVKDVQKQVVAGTKFFFDVILGKTICLKTQGDLTNCPLNEEADQQEHEFCSFVVHDIPWENYIVLLSSSCHSI</sequence>
<dbReference type="InterPro" id="IPR046350">
    <property type="entry name" value="Cystatin_sf"/>
</dbReference>
<keyword evidence="2" id="KW-1015">Disulfide bond</keyword>
<organism evidence="5 6">
    <name type="scientific">Rattus norvegicus</name>
    <name type="common">Rat</name>
    <dbReference type="NCBI Taxonomy" id="10116"/>
    <lineage>
        <taxon>Eukaryota</taxon>
        <taxon>Metazoa</taxon>
        <taxon>Chordata</taxon>
        <taxon>Craniata</taxon>
        <taxon>Vertebrata</taxon>
        <taxon>Euteleostomi</taxon>
        <taxon>Mammalia</taxon>
        <taxon>Eutheria</taxon>
        <taxon>Euarchontoglires</taxon>
        <taxon>Glires</taxon>
        <taxon>Rodentia</taxon>
        <taxon>Myomorpha</taxon>
        <taxon>Muroidea</taxon>
        <taxon>Muridae</taxon>
        <taxon>Murinae</taxon>
        <taxon>Rattus</taxon>
    </lineage>
</organism>